<feature type="transmembrane region" description="Helical" evidence="1">
    <location>
        <begin position="6"/>
        <end position="38"/>
    </location>
</feature>
<dbReference type="EMBL" id="CP060717">
    <property type="protein sequence ID" value="QNN66025.1"/>
    <property type="molecule type" value="Genomic_DNA"/>
</dbReference>
<name>A0A7G9SDV0_9SPHN</name>
<organism evidence="2 3">
    <name type="scientific">Sphingomonas rhizophila</name>
    <dbReference type="NCBI Taxonomy" id="2071607"/>
    <lineage>
        <taxon>Bacteria</taxon>
        <taxon>Pseudomonadati</taxon>
        <taxon>Pseudomonadota</taxon>
        <taxon>Alphaproteobacteria</taxon>
        <taxon>Sphingomonadales</taxon>
        <taxon>Sphingomonadaceae</taxon>
        <taxon>Sphingomonas</taxon>
    </lineage>
</organism>
<dbReference type="AlphaFoldDB" id="A0A7G9SDV0"/>
<reference evidence="2 3" key="1">
    <citation type="submission" date="2020-08" db="EMBL/GenBank/DDBJ databases">
        <title>Genome sequence of Sphingomonas rhizophila KACC 19189T.</title>
        <authorList>
            <person name="Hyun D.-W."/>
            <person name="Bae J.-W."/>
        </authorList>
    </citation>
    <scope>NUCLEOTIDE SEQUENCE [LARGE SCALE GENOMIC DNA]</scope>
    <source>
        <strain evidence="2 3">KACC 19189</strain>
    </source>
</reference>
<dbReference type="Proteomes" id="UP000515955">
    <property type="component" value="Chromosome"/>
</dbReference>
<dbReference type="RefSeq" id="WP_187543010.1">
    <property type="nucleotide sequence ID" value="NZ_CP060717.1"/>
</dbReference>
<sequence length="48" mass="4963">MIGFAILAIIAIVVIGVVLKLAKIAIILALCVGAVMVAQNYLGGKRLK</sequence>
<evidence type="ECO:0000313" key="2">
    <source>
        <dbReference type="EMBL" id="QNN66025.1"/>
    </source>
</evidence>
<protein>
    <submittedName>
        <fullName evidence="2">Uncharacterized protein</fullName>
    </submittedName>
</protein>
<evidence type="ECO:0000256" key="1">
    <source>
        <dbReference type="SAM" id="Phobius"/>
    </source>
</evidence>
<keyword evidence="3" id="KW-1185">Reference proteome</keyword>
<keyword evidence="1" id="KW-0812">Transmembrane</keyword>
<proteinExistence type="predicted"/>
<gene>
    <name evidence="2" type="ORF">H9L12_05875</name>
</gene>
<keyword evidence="1" id="KW-0472">Membrane</keyword>
<dbReference type="KEGG" id="srhi:H9L12_05875"/>
<evidence type="ECO:0000313" key="3">
    <source>
        <dbReference type="Proteomes" id="UP000515955"/>
    </source>
</evidence>
<accession>A0A7G9SDV0</accession>
<keyword evidence="1" id="KW-1133">Transmembrane helix</keyword>